<sequence length="83" mass="9033">MPVEKCLNIAASLSSCLFYPFLRPSLFRHLPHPRSFPSGILYRLASFTDDPSGGNPAGAWLGETLPEPAEPCCRRSAQGLSTQ</sequence>
<protein>
    <submittedName>
        <fullName evidence="1">Uncharacterized protein</fullName>
    </submittedName>
</protein>
<accession>A0A2N7U7T3</accession>
<organism evidence="1 2">
    <name type="scientific">Billgrantia endophytica</name>
    <dbReference type="NCBI Taxonomy" id="2033802"/>
    <lineage>
        <taxon>Bacteria</taxon>
        <taxon>Pseudomonadati</taxon>
        <taxon>Pseudomonadota</taxon>
        <taxon>Gammaproteobacteria</taxon>
        <taxon>Oceanospirillales</taxon>
        <taxon>Halomonadaceae</taxon>
        <taxon>Billgrantia</taxon>
    </lineage>
</organism>
<comment type="caution">
    <text evidence="1">The sequence shown here is derived from an EMBL/GenBank/DDBJ whole genome shotgun (WGS) entry which is preliminary data.</text>
</comment>
<name>A0A2N7U7T3_9GAMM</name>
<dbReference type="AlphaFoldDB" id="A0A2N7U7T3"/>
<reference evidence="1 2" key="1">
    <citation type="submission" date="2018-01" db="EMBL/GenBank/DDBJ databases">
        <title>Halomonas endophytica sp. nov., isolated from storage liquid in the stems of Populus euphratica.</title>
        <authorList>
            <person name="Chen C."/>
        </authorList>
    </citation>
    <scope>NUCLEOTIDE SEQUENCE [LARGE SCALE GENOMIC DNA]</scope>
    <source>
        <strain evidence="1 2">MC28</strain>
    </source>
</reference>
<proteinExistence type="predicted"/>
<gene>
    <name evidence="1" type="ORF">C1H69_05465</name>
</gene>
<dbReference type="EMBL" id="PNRF01000012">
    <property type="protein sequence ID" value="PMR76491.1"/>
    <property type="molecule type" value="Genomic_DNA"/>
</dbReference>
<evidence type="ECO:0000313" key="1">
    <source>
        <dbReference type="EMBL" id="PMR76491.1"/>
    </source>
</evidence>
<evidence type="ECO:0000313" key="2">
    <source>
        <dbReference type="Proteomes" id="UP000235803"/>
    </source>
</evidence>
<dbReference type="PROSITE" id="PS51257">
    <property type="entry name" value="PROKAR_LIPOPROTEIN"/>
    <property type="match status" value="1"/>
</dbReference>
<keyword evidence="2" id="KW-1185">Reference proteome</keyword>
<dbReference type="Proteomes" id="UP000235803">
    <property type="component" value="Unassembled WGS sequence"/>
</dbReference>